<dbReference type="PANTHER" id="PTHR43245:SF52">
    <property type="entry name" value="NAD-DEPENDENT EPIMERASE_DEHYDRATASE"/>
    <property type="match status" value="1"/>
</dbReference>
<dbReference type="STRING" id="1817760.A2151_08825"/>
<evidence type="ECO:0000259" key="1">
    <source>
        <dbReference type="Pfam" id="PF01370"/>
    </source>
</evidence>
<comment type="caution">
    <text evidence="2">The sequence shown here is derived from an EMBL/GenBank/DDBJ whole genome shotgun (WGS) entry which is preliminary data.</text>
</comment>
<organism evidence="2 3">
    <name type="scientific">Candidatus Muproteobacteria bacterium RBG_16_65_34</name>
    <dbReference type="NCBI Taxonomy" id="1817760"/>
    <lineage>
        <taxon>Bacteria</taxon>
        <taxon>Pseudomonadati</taxon>
        <taxon>Pseudomonadota</taxon>
        <taxon>Candidatus Muproteobacteria</taxon>
    </lineage>
</organism>
<proteinExistence type="predicted"/>
<accession>A0A1F6TV14</accession>
<gene>
    <name evidence="2" type="ORF">A2151_08825</name>
</gene>
<dbReference type="InterPro" id="IPR001509">
    <property type="entry name" value="Epimerase_deHydtase"/>
</dbReference>
<feature type="domain" description="NAD-dependent epimerase/dehydratase" evidence="1">
    <location>
        <begin position="3"/>
        <end position="229"/>
    </location>
</feature>
<dbReference type="InterPro" id="IPR036291">
    <property type="entry name" value="NAD(P)-bd_dom_sf"/>
</dbReference>
<evidence type="ECO:0000313" key="3">
    <source>
        <dbReference type="Proteomes" id="UP000178885"/>
    </source>
</evidence>
<dbReference type="EMBL" id="MFSU01000013">
    <property type="protein sequence ID" value="OGI48970.1"/>
    <property type="molecule type" value="Genomic_DNA"/>
</dbReference>
<dbReference type="Gene3D" id="3.40.50.720">
    <property type="entry name" value="NAD(P)-binding Rossmann-like Domain"/>
    <property type="match status" value="1"/>
</dbReference>
<dbReference type="SUPFAM" id="SSF51735">
    <property type="entry name" value="NAD(P)-binding Rossmann-fold domains"/>
    <property type="match status" value="1"/>
</dbReference>
<name>A0A1F6TV14_9PROT</name>
<dbReference type="Pfam" id="PF01370">
    <property type="entry name" value="Epimerase"/>
    <property type="match status" value="1"/>
</dbReference>
<dbReference type="AlphaFoldDB" id="A0A1F6TV14"/>
<dbReference type="InterPro" id="IPR050177">
    <property type="entry name" value="Lipid_A_modif_metabolic_enz"/>
</dbReference>
<evidence type="ECO:0000313" key="2">
    <source>
        <dbReference type="EMBL" id="OGI48970.1"/>
    </source>
</evidence>
<dbReference type="Proteomes" id="UP000178885">
    <property type="component" value="Unassembled WGS sequence"/>
</dbReference>
<dbReference type="PANTHER" id="PTHR43245">
    <property type="entry name" value="BIFUNCTIONAL POLYMYXIN RESISTANCE PROTEIN ARNA"/>
    <property type="match status" value="1"/>
</dbReference>
<protein>
    <recommendedName>
        <fullName evidence="1">NAD-dependent epimerase/dehydratase domain-containing protein</fullName>
    </recommendedName>
</protein>
<reference evidence="2 3" key="1">
    <citation type="journal article" date="2016" name="Nat. Commun.">
        <title>Thousands of microbial genomes shed light on interconnected biogeochemical processes in an aquifer system.</title>
        <authorList>
            <person name="Anantharaman K."/>
            <person name="Brown C.T."/>
            <person name="Hug L.A."/>
            <person name="Sharon I."/>
            <person name="Castelle C.J."/>
            <person name="Probst A.J."/>
            <person name="Thomas B.C."/>
            <person name="Singh A."/>
            <person name="Wilkins M.J."/>
            <person name="Karaoz U."/>
            <person name="Brodie E.L."/>
            <person name="Williams K.H."/>
            <person name="Hubbard S.S."/>
            <person name="Banfield J.F."/>
        </authorList>
    </citation>
    <scope>NUCLEOTIDE SEQUENCE [LARGE SCALE GENOMIC DNA]</scope>
</reference>
<sequence length="324" mass="36371">MKILVTGSASHLARALLPRLLNDSRIKRIVGVDLRDARFRHPHYHHKVLDVRSPDIAGLMKGTDAVVHLAFVVLQSDLGKKRLDRGWIRDSDVRGSQNVFAAAAQHGVPRLVHCSSAAVYDLAHWHKGAITESHPRAALPGFGYAEDKIAVENWLDELEQTHPQARLIRLRPHVIVGPRAQPFLNYLARSRFYPLLPDPQPLTQCVHEADVAQALHLALFAEASGAFNLAPADSLSVRDMRRVLHRRPLALSYGFMRGLLAFGWRFLGIGTDPAWMETLRYNLVLHTRRARKELGWTPQYDSVKDCLLALEPQRAARGRAIDPA</sequence>